<comment type="similarity">
    <text evidence="8">Belongs to the ABC transporter superfamily. Lipoprotein translocase (TC 3.A.1.125) family.</text>
</comment>
<evidence type="ECO:0000256" key="2">
    <source>
        <dbReference type="ARBA" id="ARBA00022475"/>
    </source>
</evidence>
<dbReference type="InterPro" id="IPR003439">
    <property type="entry name" value="ABC_transporter-like_ATP-bd"/>
</dbReference>
<keyword evidence="6 8" id="KW-1278">Translocase</keyword>
<keyword evidence="1 8" id="KW-0813">Transport</keyword>
<evidence type="ECO:0000256" key="8">
    <source>
        <dbReference type="RuleBase" id="RU367068"/>
    </source>
</evidence>
<name>A0A5Q0P337_9GAMM</name>
<dbReference type="InterPro" id="IPR027417">
    <property type="entry name" value="P-loop_NTPase"/>
</dbReference>
<dbReference type="GO" id="GO:0089705">
    <property type="term" value="P:protein localization to outer membrane"/>
    <property type="evidence" value="ECO:0007669"/>
    <property type="project" value="TreeGrafter"/>
</dbReference>
<dbReference type="GO" id="GO:0016887">
    <property type="term" value="F:ATP hydrolysis activity"/>
    <property type="evidence" value="ECO:0007669"/>
    <property type="project" value="InterPro"/>
</dbReference>
<dbReference type="Proteomes" id="UP000327478">
    <property type="component" value="Chromosome"/>
</dbReference>
<dbReference type="GO" id="GO:0005524">
    <property type="term" value="F:ATP binding"/>
    <property type="evidence" value="ECO:0007669"/>
    <property type="project" value="UniProtKB-UniRule"/>
</dbReference>
<dbReference type="PROSITE" id="PS50893">
    <property type="entry name" value="ABC_TRANSPORTER_2"/>
    <property type="match status" value="1"/>
</dbReference>
<dbReference type="AlphaFoldDB" id="A0A5Q0P337"/>
<dbReference type="RefSeq" id="WP_153371929.1">
    <property type="nucleotide sequence ID" value="NZ_CP045650.1"/>
</dbReference>
<dbReference type="NCBIfam" id="TIGR02211">
    <property type="entry name" value="LolD_lipo_ex"/>
    <property type="match status" value="1"/>
</dbReference>
<keyword evidence="4 8" id="KW-0547">Nucleotide-binding</keyword>
<dbReference type="SMART" id="SM00382">
    <property type="entry name" value="AAA"/>
    <property type="match status" value="1"/>
</dbReference>
<dbReference type="InterPro" id="IPR003593">
    <property type="entry name" value="AAA+_ATPase"/>
</dbReference>
<evidence type="ECO:0000313" key="11">
    <source>
        <dbReference type="EMBL" id="QGA11525.1"/>
    </source>
</evidence>
<accession>A0A5Q0P337</accession>
<proteinExistence type="inferred from homology"/>
<keyword evidence="10" id="KW-0449">Lipoprotein</keyword>
<dbReference type="Proteomes" id="UP000480556">
    <property type="component" value="Unassembled WGS sequence"/>
</dbReference>
<gene>
    <name evidence="8 10" type="primary">lolD</name>
    <name evidence="11" type="ORF">GFH30_09040</name>
    <name evidence="10" type="ORF">GHJ48_05010</name>
</gene>
<evidence type="ECO:0000256" key="5">
    <source>
        <dbReference type="ARBA" id="ARBA00022840"/>
    </source>
</evidence>
<dbReference type="Gene3D" id="3.40.50.300">
    <property type="entry name" value="P-loop containing nucleotide triphosphate hydrolases"/>
    <property type="match status" value="1"/>
</dbReference>
<dbReference type="PANTHER" id="PTHR24220">
    <property type="entry name" value="IMPORT ATP-BINDING PROTEIN"/>
    <property type="match status" value="1"/>
</dbReference>
<dbReference type="InterPro" id="IPR017911">
    <property type="entry name" value="MacB-like_ATP-bd"/>
</dbReference>
<organism evidence="10 13">
    <name type="scientific">Acinetobacter wanghuae</name>
    <dbReference type="NCBI Taxonomy" id="2662362"/>
    <lineage>
        <taxon>Bacteria</taxon>
        <taxon>Pseudomonadati</taxon>
        <taxon>Pseudomonadota</taxon>
        <taxon>Gammaproteobacteria</taxon>
        <taxon>Moraxellales</taxon>
        <taxon>Moraxellaceae</taxon>
        <taxon>Acinetobacter</taxon>
    </lineage>
</organism>
<dbReference type="CDD" id="cd03255">
    <property type="entry name" value="ABC_MJ0796_LolCDE_FtsE"/>
    <property type="match status" value="1"/>
</dbReference>
<evidence type="ECO:0000313" key="13">
    <source>
        <dbReference type="Proteomes" id="UP000480556"/>
    </source>
</evidence>
<dbReference type="InterPro" id="IPR017871">
    <property type="entry name" value="ABC_transporter-like_CS"/>
</dbReference>
<dbReference type="GO" id="GO:0005886">
    <property type="term" value="C:plasma membrane"/>
    <property type="evidence" value="ECO:0007669"/>
    <property type="project" value="UniProtKB-SubCell"/>
</dbReference>
<evidence type="ECO:0000256" key="3">
    <source>
        <dbReference type="ARBA" id="ARBA00022519"/>
    </source>
</evidence>
<feature type="domain" description="ABC transporter" evidence="9">
    <location>
        <begin position="6"/>
        <end position="225"/>
    </location>
</feature>
<dbReference type="FunFam" id="3.40.50.300:FF:000230">
    <property type="entry name" value="Lipoprotein-releasing system ATP-binding protein LolD"/>
    <property type="match status" value="1"/>
</dbReference>
<dbReference type="GO" id="GO:0044874">
    <property type="term" value="P:lipoprotein localization to outer membrane"/>
    <property type="evidence" value="ECO:0007669"/>
    <property type="project" value="TreeGrafter"/>
</dbReference>
<reference evidence="12 13" key="1">
    <citation type="submission" date="2019-10" db="EMBL/GenBank/DDBJ databases">
        <authorList>
            <person name="Dong K."/>
        </authorList>
    </citation>
    <scope>NUCLEOTIDE SEQUENCE [LARGE SCALE GENOMIC DNA]</scope>
    <source>
        <strain evidence="12">dk386</strain>
        <strain evidence="11">Dk386</strain>
        <strain evidence="10">Dk771</strain>
        <strain evidence="13">dk771</strain>
    </source>
</reference>
<keyword evidence="2 8" id="KW-1003">Cell membrane</keyword>
<dbReference type="PROSITE" id="PS00211">
    <property type="entry name" value="ABC_TRANSPORTER_1"/>
    <property type="match status" value="1"/>
</dbReference>
<sequence>MSNIILEAQDIQKSFTDGKSKVDVIRGISLQVKAGEFVSIVGSSGSGKSTLLHVLGGLDRPTSGQVMVNGQRFDTLSEAERGYVRNAHLGFVYQFHHLLPEFTALENVAMPLMLRKDTKFKEAKQQAEYLLERVGLSHRLTHQPGELSGGERQRVALARALVGRPKLMMADEPTGNLDRKTAVKIFELLSDLRREFNMAMLIVTHDEQLAQSADSILHMQDGVWV</sequence>
<evidence type="ECO:0000313" key="10">
    <source>
        <dbReference type="EMBL" id="MQW91757.1"/>
    </source>
</evidence>
<dbReference type="SUPFAM" id="SSF52540">
    <property type="entry name" value="P-loop containing nucleoside triphosphate hydrolases"/>
    <property type="match status" value="1"/>
</dbReference>
<comment type="subcellular location">
    <subcellularLocation>
        <location evidence="8">Cell inner membrane</location>
        <topology evidence="8">Peripheral membrane protein</topology>
    </subcellularLocation>
</comment>
<dbReference type="InterPro" id="IPR015854">
    <property type="entry name" value="ABC_transpr_LolD-like"/>
</dbReference>
<keyword evidence="5 8" id="KW-0067">ATP-binding</keyword>
<evidence type="ECO:0000256" key="6">
    <source>
        <dbReference type="ARBA" id="ARBA00022967"/>
    </source>
</evidence>
<keyword evidence="7 8" id="KW-0472">Membrane</keyword>
<dbReference type="GO" id="GO:0022857">
    <property type="term" value="F:transmembrane transporter activity"/>
    <property type="evidence" value="ECO:0007669"/>
    <property type="project" value="TreeGrafter"/>
</dbReference>
<dbReference type="EMBL" id="CP045650">
    <property type="protein sequence ID" value="QGA11525.1"/>
    <property type="molecule type" value="Genomic_DNA"/>
</dbReference>
<dbReference type="EMBL" id="WITK01000005">
    <property type="protein sequence ID" value="MQW91757.1"/>
    <property type="molecule type" value="Genomic_DNA"/>
</dbReference>
<dbReference type="EC" id="7.6.2.-" evidence="8"/>
<comment type="function">
    <text evidence="8">Part of the ABC transporter complex LolCDE involved in the translocation of mature outer membrane-directed lipoproteins, from the inner membrane to the periplasmic chaperone, LolA. Responsible for the formation of the LolA-lipoprotein complex in an ATP-dependent manner.</text>
</comment>
<dbReference type="InterPro" id="IPR011924">
    <property type="entry name" value="LolD_lipo_ATP-bd"/>
</dbReference>
<evidence type="ECO:0000259" key="9">
    <source>
        <dbReference type="PROSITE" id="PS50893"/>
    </source>
</evidence>
<dbReference type="PANTHER" id="PTHR24220:SF689">
    <property type="entry name" value="LIPOPROTEIN-RELEASING SYSTEM ATP-BINDING PROTEIN LOLD"/>
    <property type="match status" value="1"/>
</dbReference>
<protein>
    <recommendedName>
        <fullName evidence="8">Lipoprotein-releasing system ATP-binding protein LolD</fullName>
        <ecNumber evidence="8">7.6.2.-</ecNumber>
    </recommendedName>
</protein>
<dbReference type="Pfam" id="PF00005">
    <property type="entry name" value="ABC_tran"/>
    <property type="match status" value="1"/>
</dbReference>
<keyword evidence="12" id="KW-1185">Reference proteome</keyword>
<keyword evidence="3 8" id="KW-0997">Cell inner membrane</keyword>
<evidence type="ECO:0000256" key="4">
    <source>
        <dbReference type="ARBA" id="ARBA00022741"/>
    </source>
</evidence>
<evidence type="ECO:0000256" key="7">
    <source>
        <dbReference type="ARBA" id="ARBA00023136"/>
    </source>
</evidence>
<evidence type="ECO:0000313" key="12">
    <source>
        <dbReference type="Proteomes" id="UP000327478"/>
    </source>
</evidence>
<comment type="subunit">
    <text evidence="8">The complex is composed of two ATP-binding proteins (LolD) and two transmembrane proteins (LolC and LolE).</text>
</comment>
<evidence type="ECO:0000256" key="1">
    <source>
        <dbReference type="ARBA" id="ARBA00022448"/>
    </source>
</evidence>